<protein>
    <submittedName>
        <fullName evidence="2">Uncharacterized protein</fullName>
    </submittedName>
</protein>
<dbReference type="STRING" id="1653476.THC_1333"/>
<name>A0A0U5BY50_9BACT</name>
<feature type="compositionally biased region" description="Basic and acidic residues" evidence="1">
    <location>
        <begin position="1"/>
        <end position="10"/>
    </location>
</feature>
<dbReference type="AlphaFoldDB" id="A0A0U5BY50"/>
<feature type="region of interest" description="Disordered" evidence="1">
    <location>
        <begin position="1"/>
        <end position="30"/>
    </location>
</feature>
<dbReference type="EMBL" id="AP014945">
    <property type="protein sequence ID" value="BAU23701.1"/>
    <property type="molecule type" value="Genomic_DNA"/>
</dbReference>
<keyword evidence="3" id="KW-1185">Reference proteome</keyword>
<dbReference type="KEGG" id="cthi:THC_1333"/>
<reference evidence="3" key="2">
    <citation type="journal article" date="2016" name="Int. J. Syst. Evol. Microbiol.">
        <title>Caldimicrobium thiodismutans sp. nov., a sulfur-disproportionating bacterium isolated from a hot spring.</title>
        <authorList>
            <person name="Kojima H."/>
            <person name="Umezawa K."/>
            <person name="Fukui M."/>
        </authorList>
    </citation>
    <scope>NUCLEOTIDE SEQUENCE [LARGE SCALE GENOMIC DNA]</scope>
    <source>
        <strain evidence="3">TF1</strain>
    </source>
</reference>
<accession>A0A0U5BY50</accession>
<evidence type="ECO:0000313" key="2">
    <source>
        <dbReference type="EMBL" id="BAU23701.1"/>
    </source>
</evidence>
<evidence type="ECO:0000313" key="3">
    <source>
        <dbReference type="Proteomes" id="UP000068196"/>
    </source>
</evidence>
<evidence type="ECO:0000256" key="1">
    <source>
        <dbReference type="SAM" id="MobiDB-lite"/>
    </source>
</evidence>
<sequence length="59" mass="6780">MKGEGGEPKEGKHKGLPLQNTGAFSNNRNSKKNLLESQKIWTHIPPFKILKRDYFIKTQ</sequence>
<reference evidence="2 3" key="1">
    <citation type="journal article" date="2016" name="Int. J. Syst. Evol. Microbiol.">
        <title>Caldimicrobium thiodismutans sp. nov., a sulfur-disproportionating bacterium isolated from a hot spring, and emended description of the genus Caldimicrobium.</title>
        <authorList>
            <person name="Kojima H."/>
            <person name="Umezawa K."/>
            <person name="Fukui M."/>
        </authorList>
    </citation>
    <scope>NUCLEOTIDE SEQUENCE [LARGE SCALE GENOMIC DNA]</scope>
    <source>
        <strain evidence="2 3">TF1</strain>
    </source>
</reference>
<dbReference type="Proteomes" id="UP000068196">
    <property type="component" value="Chromosome"/>
</dbReference>
<gene>
    <name evidence="2" type="ORF">THC_1333</name>
</gene>
<organism evidence="2 3">
    <name type="scientific">Caldimicrobium thiodismutans</name>
    <dbReference type="NCBI Taxonomy" id="1653476"/>
    <lineage>
        <taxon>Bacteria</taxon>
        <taxon>Pseudomonadati</taxon>
        <taxon>Thermodesulfobacteriota</taxon>
        <taxon>Thermodesulfobacteria</taxon>
        <taxon>Thermodesulfobacteriales</taxon>
        <taxon>Thermodesulfobacteriaceae</taxon>
        <taxon>Caldimicrobium</taxon>
    </lineage>
</organism>
<feature type="compositionally biased region" description="Polar residues" evidence="1">
    <location>
        <begin position="18"/>
        <end position="28"/>
    </location>
</feature>
<proteinExistence type="predicted"/>